<dbReference type="InParanoid" id="B9SLK7"/>
<evidence type="ECO:0000313" key="3">
    <source>
        <dbReference type="Proteomes" id="UP000008311"/>
    </source>
</evidence>
<protein>
    <submittedName>
        <fullName evidence="2">Uncharacterized protein</fullName>
    </submittedName>
</protein>
<evidence type="ECO:0000313" key="2">
    <source>
        <dbReference type="EMBL" id="EEF35507.1"/>
    </source>
</evidence>
<sequence length="87" mass="9814">MGFTERYLPRFGIESMRVTSLNLQLPHITPSMDSHLLANNRFIEEIPQSSWSSVPTQASEPDKTTDSEENSSQHQPLFKGQDHGKTA</sequence>
<feature type="compositionally biased region" description="Polar residues" evidence="1">
    <location>
        <begin position="47"/>
        <end position="59"/>
    </location>
</feature>
<dbReference type="Proteomes" id="UP000008311">
    <property type="component" value="Unassembled WGS sequence"/>
</dbReference>
<reference evidence="3" key="1">
    <citation type="journal article" date="2010" name="Nat. Biotechnol.">
        <title>Draft genome sequence of the oilseed species Ricinus communis.</title>
        <authorList>
            <person name="Chan A.P."/>
            <person name="Crabtree J."/>
            <person name="Zhao Q."/>
            <person name="Lorenzi H."/>
            <person name="Orvis J."/>
            <person name="Puiu D."/>
            <person name="Melake-Berhan A."/>
            <person name="Jones K.M."/>
            <person name="Redman J."/>
            <person name="Chen G."/>
            <person name="Cahoon E.B."/>
            <person name="Gedil M."/>
            <person name="Stanke M."/>
            <person name="Haas B.J."/>
            <person name="Wortman J.R."/>
            <person name="Fraser-Liggett C.M."/>
            <person name="Ravel J."/>
            <person name="Rabinowicz P.D."/>
        </authorList>
    </citation>
    <scope>NUCLEOTIDE SEQUENCE [LARGE SCALE GENOMIC DNA]</scope>
    <source>
        <strain evidence="3">cv. Hale</strain>
    </source>
</reference>
<dbReference type="EMBL" id="EQ974018">
    <property type="protein sequence ID" value="EEF35507.1"/>
    <property type="molecule type" value="Genomic_DNA"/>
</dbReference>
<keyword evidence="3" id="KW-1185">Reference proteome</keyword>
<evidence type="ECO:0000256" key="1">
    <source>
        <dbReference type="SAM" id="MobiDB-lite"/>
    </source>
</evidence>
<dbReference type="AlphaFoldDB" id="B9SLK7"/>
<name>B9SLK7_RICCO</name>
<organism evidence="2 3">
    <name type="scientific">Ricinus communis</name>
    <name type="common">Castor bean</name>
    <dbReference type="NCBI Taxonomy" id="3988"/>
    <lineage>
        <taxon>Eukaryota</taxon>
        <taxon>Viridiplantae</taxon>
        <taxon>Streptophyta</taxon>
        <taxon>Embryophyta</taxon>
        <taxon>Tracheophyta</taxon>
        <taxon>Spermatophyta</taxon>
        <taxon>Magnoliopsida</taxon>
        <taxon>eudicotyledons</taxon>
        <taxon>Gunneridae</taxon>
        <taxon>Pentapetalae</taxon>
        <taxon>rosids</taxon>
        <taxon>fabids</taxon>
        <taxon>Malpighiales</taxon>
        <taxon>Euphorbiaceae</taxon>
        <taxon>Acalyphoideae</taxon>
        <taxon>Acalypheae</taxon>
        <taxon>Ricinus</taxon>
    </lineage>
</organism>
<proteinExistence type="predicted"/>
<gene>
    <name evidence="2" type="ORF">RCOM_0592540</name>
</gene>
<feature type="region of interest" description="Disordered" evidence="1">
    <location>
        <begin position="47"/>
        <end position="87"/>
    </location>
</feature>
<accession>B9SLK7</accession>